<dbReference type="Gene3D" id="1.10.510.10">
    <property type="entry name" value="Transferase(Phosphotransferase) domain 1"/>
    <property type="match status" value="1"/>
</dbReference>
<evidence type="ECO:0000259" key="7">
    <source>
        <dbReference type="PROSITE" id="PS50011"/>
    </source>
</evidence>
<keyword evidence="3" id="KW-0547">Nucleotide-binding</keyword>
<dbReference type="InterPro" id="IPR000719">
    <property type="entry name" value="Prot_kinase_dom"/>
</dbReference>
<keyword evidence="2" id="KW-0808">Transferase</keyword>
<dbReference type="EMBL" id="JAMRDG010000001">
    <property type="protein sequence ID" value="KAJ3708374.1"/>
    <property type="molecule type" value="Genomic_DNA"/>
</dbReference>
<dbReference type="InterPro" id="IPR011009">
    <property type="entry name" value="Kinase-like_dom_sf"/>
</dbReference>
<accession>A0AAD6A2E8</accession>
<feature type="compositionally biased region" description="Basic residues" evidence="6">
    <location>
        <begin position="1"/>
        <end position="10"/>
    </location>
</feature>
<keyword evidence="9" id="KW-1185">Reference proteome</keyword>
<feature type="region of interest" description="Disordered" evidence="6">
    <location>
        <begin position="1"/>
        <end position="29"/>
    </location>
</feature>
<dbReference type="Gene3D" id="3.30.200.20">
    <property type="entry name" value="Phosphorylase Kinase, domain 1"/>
    <property type="match status" value="1"/>
</dbReference>
<dbReference type="Proteomes" id="UP001210211">
    <property type="component" value="Unassembled WGS sequence"/>
</dbReference>
<name>A0AAD6A2E8_9POAL</name>
<organism evidence="8 9">
    <name type="scientific">Rhynchospora tenuis</name>
    <dbReference type="NCBI Taxonomy" id="198213"/>
    <lineage>
        <taxon>Eukaryota</taxon>
        <taxon>Viridiplantae</taxon>
        <taxon>Streptophyta</taxon>
        <taxon>Embryophyta</taxon>
        <taxon>Tracheophyta</taxon>
        <taxon>Spermatophyta</taxon>
        <taxon>Magnoliopsida</taxon>
        <taxon>Liliopsida</taxon>
        <taxon>Poales</taxon>
        <taxon>Cyperaceae</taxon>
        <taxon>Cyperoideae</taxon>
        <taxon>Rhynchosporeae</taxon>
        <taxon>Rhynchospora</taxon>
    </lineage>
</organism>
<dbReference type="PANTHER" id="PTHR48016">
    <property type="entry name" value="MAP KINASE KINASE KINASE SSK2-RELATED-RELATED"/>
    <property type="match status" value="1"/>
</dbReference>
<comment type="caution">
    <text evidence="8">The sequence shown here is derived from an EMBL/GenBank/DDBJ whole genome shotgun (WGS) entry which is preliminary data.</text>
</comment>
<evidence type="ECO:0000256" key="4">
    <source>
        <dbReference type="ARBA" id="ARBA00022777"/>
    </source>
</evidence>
<keyword evidence="4" id="KW-0418">Kinase</keyword>
<dbReference type="PANTHER" id="PTHR48016:SF17">
    <property type="entry name" value="MITOGEN-ACTIVATED PROTEIN KINASE KINASE KINASE YODA"/>
    <property type="match status" value="1"/>
</dbReference>
<dbReference type="GO" id="GO:0005524">
    <property type="term" value="F:ATP binding"/>
    <property type="evidence" value="ECO:0007669"/>
    <property type="project" value="UniProtKB-KW"/>
</dbReference>
<dbReference type="Pfam" id="PF00069">
    <property type="entry name" value="Pkinase"/>
    <property type="match status" value="1"/>
</dbReference>
<protein>
    <recommendedName>
        <fullName evidence="7">Protein kinase domain-containing protein</fullName>
    </recommendedName>
</protein>
<keyword evidence="5" id="KW-0067">ATP-binding</keyword>
<evidence type="ECO:0000256" key="6">
    <source>
        <dbReference type="SAM" id="MobiDB-lite"/>
    </source>
</evidence>
<dbReference type="InterPro" id="IPR050538">
    <property type="entry name" value="MAP_kinase_kinase_kinase"/>
</dbReference>
<gene>
    <name evidence="8" type="ORF">LUZ61_012079</name>
</gene>
<dbReference type="GO" id="GO:0005737">
    <property type="term" value="C:cytoplasm"/>
    <property type="evidence" value="ECO:0007669"/>
    <property type="project" value="TreeGrafter"/>
</dbReference>
<evidence type="ECO:0000313" key="9">
    <source>
        <dbReference type="Proteomes" id="UP001210211"/>
    </source>
</evidence>
<evidence type="ECO:0000256" key="2">
    <source>
        <dbReference type="ARBA" id="ARBA00022679"/>
    </source>
</evidence>
<dbReference type="AlphaFoldDB" id="A0AAD6A2E8"/>
<proteinExistence type="inferred from homology"/>
<evidence type="ECO:0000313" key="8">
    <source>
        <dbReference type="EMBL" id="KAJ3708374.1"/>
    </source>
</evidence>
<evidence type="ECO:0000256" key="1">
    <source>
        <dbReference type="ARBA" id="ARBA00006529"/>
    </source>
</evidence>
<evidence type="ECO:0000256" key="3">
    <source>
        <dbReference type="ARBA" id="ARBA00022741"/>
    </source>
</evidence>
<dbReference type="GO" id="GO:0004709">
    <property type="term" value="F:MAP kinase kinase kinase activity"/>
    <property type="evidence" value="ECO:0007669"/>
    <property type="project" value="TreeGrafter"/>
</dbReference>
<reference evidence="8 9" key="1">
    <citation type="journal article" date="2022" name="Cell">
        <title>Repeat-based holocentromeres influence genome architecture and karyotype evolution.</title>
        <authorList>
            <person name="Hofstatter P.G."/>
            <person name="Thangavel G."/>
            <person name="Lux T."/>
            <person name="Neumann P."/>
            <person name="Vondrak T."/>
            <person name="Novak P."/>
            <person name="Zhang M."/>
            <person name="Costa L."/>
            <person name="Castellani M."/>
            <person name="Scott A."/>
            <person name="Toegelov H."/>
            <person name="Fuchs J."/>
            <person name="Mata-Sucre Y."/>
            <person name="Dias Y."/>
            <person name="Vanzela A.L.L."/>
            <person name="Huettel B."/>
            <person name="Almeida C.C.S."/>
            <person name="Simkova H."/>
            <person name="Souza G."/>
            <person name="Pedrosa-Harand A."/>
            <person name="Macas J."/>
            <person name="Mayer K.F.X."/>
            <person name="Houben A."/>
            <person name="Marques A."/>
        </authorList>
    </citation>
    <scope>NUCLEOTIDE SEQUENCE [LARGE SCALE GENOMIC DNA]</scope>
    <source>
        <strain evidence="8">RhyTen1mFocal</strain>
    </source>
</reference>
<comment type="similarity">
    <text evidence="1">Belongs to the protein kinase superfamily. STE Ser/Thr protein kinase family. MAP kinase kinase kinase subfamily.</text>
</comment>
<dbReference type="SUPFAM" id="SSF56112">
    <property type="entry name" value="Protein kinase-like (PK-like)"/>
    <property type="match status" value="1"/>
</dbReference>
<dbReference type="PROSITE" id="PS50011">
    <property type="entry name" value="PROTEIN_KINASE_DOM"/>
    <property type="match status" value="1"/>
</dbReference>
<feature type="domain" description="Protein kinase" evidence="7">
    <location>
        <begin position="31"/>
        <end position="315"/>
    </location>
</feature>
<evidence type="ECO:0000256" key="5">
    <source>
        <dbReference type="ARBA" id="ARBA00022840"/>
    </source>
</evidence>
<sequence length="366" mass="41342">MLGFMRRKRAPPSEAEVKGKGKPRPSIEGGWSKVRTIATSSGTHVYEALSSNGVTVVVKHVSFPSLKYCVDQRWCDERKIELQNEISILSRLQHERIVGYWGCYKTEETMDIWYEYIHGNSIKELYLERKFNRSNIPAYTRQILEVLEYLHKNNVIHRDLSCSHILLDDKGVVKLTGFHFAQQIEGNKAVPRDKGPGEWVRWAAPEIQIPNEPEVLSGPASEVWRCLQILIPEGSHCGPASDIWSLGCAVLEMATASVPYSNMSMWDAVGEVFEGKLPMLPEKLPNDCRDFIKTCLQFKPSNRPTASQLLCHPFIAHAKISGTESGTGPLGTLEKTDIGVYADSLCFWVVFETLVGYDWLLVVRIF</sequence>